<dbReference type="eggNOG" id="COG2202">
    <property type="taxonomic scope" value="Bacteria"/>
</dbReference>
<dbReference type="PRINTS" id="PR00344">
    <property type="entry name" value="BCTRLSENSOR"/>
</dbReference>
<dbReference type="CDD" id="cd00130">
    <property type="entry name" value="PAS"/>
    <property type="match status" value="2"/>
</dbReference>
<organism evidence="10 11">
    <name type="scientific">Brevundimonas subvibrioides (strain ATCC 15264 / DSM 4735 / LMG 14903 / NBRC 16000 / CB 81)</name>
    <name type="common">Caulobacter subvibrioides</name>
    <dbReference type="NCBI Taxonomy" id="633149"/>
    <lineage>
        <taxon>Bacteria</taxon>
        <taxon>Pseudomonadati</taxon>
        <taxon>Pseudomonadota</taxon>
        <taxon>Alphaproteobacteria</taxon>
        <taxon>Caulobacterales</taxon>
        <taxon>Caulobacteraceae</taxon>
        <taxon>Brevundimonas</taxon>
    </lineage>
</organism>
<sequence>MMNSPVPASSVDPDSQAIALAALESSGAGWWRVRDTQTAWWSPRMFDLFGMPQTAEVPTIEALYRMYHPDDASLAARSFMALFASEAPVTLRYRVVHPSGAVRHHLTWGRRQPADANGEVWLIGMVMDVTDHVDDAVMFEAERAFRFVAGHTSDMVVRHQVGVGLTYVSPAAKTVLGYSPREMLGRAPGDFVAPGDLQRVRGIVHGRIARRETVSTEGYEYRGIHKDGHEVWLEANPRLVINGAGELSEVVDVVRDITARRAAQAELQSARLLAEAASQAKSEFLANMSHELRTPLTSILGFSRLIGAGGDLSASDRGYLDLIRSAGETLLTVVNDILDFSKLEAGALALSPEPFSVAALGEGATALLREQAEAKGLVLSCEILGAGPAGDARLVGDVTRLRQVLLNLLGNAVKFTERGNVRLSLSVEPAQDGTATLSASVTDTGPGLAAGQIEQMFERFTQADGSVSRRFGGTGLGLAISRRLMDVMGGEIGARSDGSTGSTFWFRTVLPVAETAPDAAGRDSDGQPDGPLRILLAEDNAANRTLITALLASFDVALDMVENGQEAVAAVTARSYDLVLMDMQMPVMDGPTATRVIRASGGPGHDTPIVALSANVLPEQIRQCLDAGMQGHVAKPVDPRALMAALIEHARPRAERAGGVDAA</sequence>
<dbReference type="PROSITE" id="PS50110">
    <property type="entry name" value="RESPONSE_REGULATORY"/>
    <property type="match status" value="1"/>
</dbReference>
<evidence type="ECO:0000256" key="2">
    <source>
        <dbReference type="ARBA" id="ARBA00012438"/>
    </source>
</evidence>
<evidence type="ECO:0000313" key="11">
    <source>
        <dbReference type="Proteomes" id="UP000002696"/>
    </source>
</evidence>
<dbReference type="PANTHER" id="PTHR45339:SF1">
    <property type="entry name" value="HYBRID SIGNAL TRANSDUCTION HISTIDINE KINASE J"/>
    <property type="match status" value="1"/>
</dbReference>
<keyword evidence="11" id="KW-1185">Reference proteome</keyword>
<dbReference type="NCBIfam" id="TIGR00229">
    <property type="entry name" value="sensory_box"/>
    <property type="match status" value="1"/>
</dbReference>
<dbReference type="InterPro" id="IPR003661">
    <property type="entry name" value="HisK_dim/P_dom"/>
</dbReference>
<dbReference type="eggNOG" id="COG0784">
    <property type="taxonomic scope" value="Bacteria"/>
</dbReference>
<dbReference type="OrthoDB" id="9801651at2"/>
<dbReference type="Pfam" id="PF00072">
    <property type="entry name" value="Response_reg"/>
    <property type="match status" value="1"/>
</dbReference>
<evidence type="ECO:0000256" key="1">
    <source>
        <dbReference type="ARBA" id="ARBA00000085"/>
    </source>
</evidence>
<dbReference type="CDD" id="cd00082">
    <property type="entry name" value="HisKA"/>
    <property type="match status" value="1"/>
</dbReference>
<dbReference type="InterPro" id="IPR036097">
    <property type="entry name" value="HisK_dim/P_sf"/>
</dbReference>
<feature type="modified residue" description="4-aspartylphosphate" evidence="5">
    <location>
        <position position="582"/>
    </location>
</feature>
<dbReference type="BioCyc" id="BSUB633149:G1GM8-668-MONOMER"/>
<dbReference type="EMBL" id="CP002102">
    <property type="protein sequence ID" value="ADK99981.1"/>
    <property type="molecule type" value="Genomic_DNA"/>
</dbReference>
<dbReference type="SUPFAM" id="SSF47384">
    <property type="entry name" value="Homodimeric domain of signal transducing histidine kinase"/>
    <property type="match status" value="1"/>
</dbReference>
<dbReference type="InterPro" id="IPR036890">
    <property type="entry name" value="HATPase_C_sf"/>
</dbReference>
<evidence type="ECO:0000259" key="7">
    <source>
        <dbReference type="PROSITE" id="PS50110"/>
    </source>
</evidence>
<keyword evidence="10" id="KW-0418">Kinase</keyword>
<dbReference type="FunFam" id="3.30.565.10:FF:000010">
    <property type="entry name" value="Sensor histidine kinase RcsC"/>
    <property type="match status" value="1"/>
</dbReference>
<dbReference type="SMART" id="SM00448">
    <property type="entry name" value="REC"/>
    <property type="match status" value="1"/>
</dbReference>
<evidence type="ECO:0000256" key="3">
    <source>
        <dbReference type="ARBA" id="ARBA00022553"/>
    </source>
</evidence>
<evidence type="ECO:0000313" key="10">
    <source>
        <dbReference type="EMBL" id="ADK99981.1"/>
    </source>
</evidence>
<dbReference type="Gene3D" id="3.40.50.2300">
    <property type="match status" value="1"/>
</dbReference>
<dbReference type="InterPro" id="IPR003594">
    <property type="entry name" value="HATPase_dom"/>
</dbReference>
<feature type="domain" description="PAC" evidence="9">
    <location>
        <begin position="217"/>
        <end position="269"/>
    </location>
</feature>
<dbReference type="Gene3D" id="3.30.450.20">
    <property type="entry name" value="PAS domain"/>
    <property type="match status" value="2"/>
</dbReference>
<dbReference type="InterPro" id="IPR035965">
    <property type="entry name" value="PAS-like_dom_sf"/>
</dbReference>
<dbReference type="Proteomes" id="UP000002696">
    <property type="component" value="Chromosome"/>
</dbReference>
<dbReference type="CDD" id="cd16922">
    <property type="entry name" value="HATPase_EvgS-ArcB-TorS-like"/>
    <property type="match status" value="1"/>
</dbReference>
<dbReference type="InterPro" id="IPR001610">
    <property type="entry name" value="PAC"/>
</dbReference>
<dbReference type="InterPro" id="IPR005467">
    <property type="entry name" value="His_kinase_dom"/>
</dbReference>
<dbReference type="Pfam" id="PF00512">
    <property type="entry name" value="HisKA"/>
    <property type="match status" value="1"/>
</dbReference>
<feature type="domain" description="PAS" evidence="8">
    <location>
        <begin position="165"/>
        <end position="211"/>
    </location>
</feature>
<dbReference type="SMART" id="SM00091">
    <property type="entry name" value="PAS"/>
    <property type="match status" value="2"/>
</dbReference>
<dbReference type="Gene3D" id="2.10.70.100">
    <property type="match status" value="1"/>
</dbReference>
<keyword evidence="4" id="KW-0902">Two-component regulatory system</keyword>
<dbReference type="CDD" id="cd17546">
    <property type="entry name" value="REC_hyHK_CKI1_RcsC-like"/>
    <property type="match status" value="1"/>
</dbReference>
<dbReference type="InterPro" id="IPR013655">
    <property type="entry name" value="PAS_fold_3"/>
</dbReference>
<dbReference type="PROSITE" id="PS50112">
    <property type="entry name" value="PAS"/>
    <property type="match status" value="1"/>
</dbReference>
<evidence type="ECO:0000259" key="8">
    <source>
        <dbReference type="PROSITE" id="PS50112"/>
    </source>
</evidence>
<dbReference type="InParanoid" id="D9QLC6"/>
<accession>D9QLC6</accession>
<evidence type="ECO:0000259" key="6">
    <source>
        <dbReference type="PROSITE" id="PS50109"/>
    </source>
</evidence>
<dbReference type="InterPro" id="IPR000700">
    <property type="entry name" value="PAS-assoc_C"/>
</dbReference>
<protein>
    <recommendedName>
        <fullName evidence="2">histidine kinase</fullName>
        <ecNumber evidence="2">2.7.13.3</ecNumber>
    </recommendedName>
</protein>
<dbReference type="InterPro" id="IPR004358">
    <property type="entry name" value="Sig_transdc_His_kin-like_C"/>
</dbReference>
<dbReference type="Pfam" id="PF02518">
    <property type="entry name" value="HATPase_c"/>
    <property type="match status" value="1"/>
</dbReference>
<dbReference type="InterPro" id="IPR011006">
    <property type="entry name" value="CheY-like_superfamily"/>
</dbReference>
<dbReference type="SUPFAM" id="SSF55785">
    <property type="entry name" value="PYP-like sensor domain (PAS domain)"/>
    <property type="match status" value="2"/>
</dbReference>
<dbReference type="EC" id="2.7.13.3" evidence="2"/>
<evidence type="ECO:0000259" key="9">
    <source>
        <dbReference type="PROSITE" id="PS50113"/>
    </source>
</evidence>
<dbReference type="PANTHER" id="PTHR45339">
    <property type="entry name" value="HYBRID SIGNAL TRANSDUCTION HISTIDINE KINASE J"/>
    <property type="match status" value="1"/>
</dbReference>
<proteinExistence type="predicted"/>
<dbReference type="FunCoup" id="D9QLC6">
    <property type="interactions" value="177"/>
</dbReference>
<feature type="domain" description="Response regulatory" evidence="7">
    <location>
        <begin position="533"/>
        <end position="650"/>
    </location>
</feature>
<dbReference type="GO" id="GO:0000155">
    <property type="term" value="F:phosphorelay sensor kinase activity"/>
    <property type="evidence" value="ECO:0007669"/>
    <property type="project" value="InterPro"/>
</dbReference>
<dbReference type="KEGG" id="bsb:Bresu_0667"/>
<evidence type="ECO:0000256" key="4">
    <source>
        <dbReference type="ARBA" id="ARBA00023012"/>
    </source>
</evidence>
<dbReference type="STRING" id="633149.Bresu_0667"/>
<dbReference type="SMART" id="SM00388">
    <property type="entry name" value="HisKA"/>
    <property type="match status" value="1"/>
</dbReference>
<reference evidence="11" key="1">
    <citation type="journal article" date="2011" name="J. Bacteriol.">
        <title>Genome sequences of eight morphologically diverse alphaproteobacteria.</title>
        <authorList>
            <consortium name="US DOE Joint Genome Institute"/>
            <person name="Brown P.J."/>
            <person name="Kysela D.T."/>
            <person name="Buechlein A."/>
            <person name="Hemmerich C."/>
            <person name="Brun Y.V."/>
        </authorList>
    </citation>
    <scope>NUCLEOTIDE SEQUENCE [LARGE SCALE GENOMIC DNA]</scope>
    <source>
        <strain evidence="11">ATCC 15264 / DSM 4735 / LMG 14903 / NBRC 16000 / CB 81</strain>
    </source>
</reference>
<keyword evidence="10" id="KW-0808">Transferase</keyword>
<dbReference type="Gene3D" id="1.10.287.130">
    <property type="match status" value="1"/>
</dbReference>
<comment type="catalytic activity">
    <reaction evidence="1">
        <text>ATP + protein L-histidine = ADP + protein N-phospho-L-histidine.</text>
        <dbReference type="EC" id="2.7.13.3"/>
    </reaction>
</comment>
<name>D9QLC6_BRESC</name>
<dbReference type="InterPro" id="IPR000014">
    <property type="entry name" value="PAS"/>
</dbReference>
<dbReference type="Pfam" id="PF08447">
    <property type="entry name" value="PAS_3"/>
    <property type="match status" value="2"/>
</dbReference>
<dbReference type="eggNOG" id="COG2205">
    <property type="taxonomic scope" value="Bacteria"/>
</dbReference>
<dbReference type="SMART" id="SM00387">
    <property type="entry name" value="HATPase_c"/>
    <property type="match status" value="1"/>
</dbReference>
<evidence type="ECO:0000256" key="5">
    <source>
        <dbReference type="PROSITE-ProRule" id="PRU00169"/>
    </source>
</evidence>
<dbReference type="InterPro" id="IPR001789">
    <property type="entry name" value="Sig_transdc_resp-reg_receiver"/>
</dbReference>
<dbReference type="SUPFAM" id="SSF52172">
    <property type="entry name" value="CheY-like"/>
    <property type="match status" value="1"/>
</dbReference>
<gene>
    <name evidence="10" type="ordered locus">Bresu_0667</name>
</gene>
<dbReference type="HOGENOM" id="CLU_000445_114_15_5"/>
<keyword evidence="3 5" id="KW-0597">Phosphoprotein</keyword>
<dbReference type="Gene3D" id="3.30.565.10">
    <property type="entry name" value="Histidine kinase-like ATPase, C-terminal domain"/>
    <property type="match status" value="1"/>
</dbReference>
<dbReference type="SUPFAM" id="SSF55874">
    <property type="entry name" value="ATPase domain of HSP90 chaperone/DNA topoisomerase II/histidine kinase"/>
    <property type="match status" value="1"/>
</dbReference>
<dbReference type="AlphaFoldDB" id="D9QLC6"/>
<dbReference type="SMART" id="SM00086">
    <property type="entry name" value="PAC"/>
    <property type="match status" value="2"/>
</dbReference>
<feature type="domain" description="Histidine kinase" evidence="6">
    <location>
        <begin position="287"/>
        <end position="512"/>
    </location>
</feature>
<dbReference type="PROSITE" id="PS50113">
    <property type="entry name" value="PAC"/>
    <property type="match status" value="1"/>
</dbReference>
<dbReference type="PROSITE" id="PS50109">
    <property type="entry name" value="HIS_KIN"/>
    <property type="match status" value="1"/>
</dbReference>